<evidence type="ECO:0000313" key="3">
    <source>
        <dbReference type="Proteomes" id="UP000321638"/>
    </source>
</evidence>
<accession>A0A5C8PRF6</accession>
<dbReference type="InterPro" id="IPR044855">
    <property type="entry name" value="CoA-Trfase_III_dom3_sf"/>
</dbReference>
<dbReference type="RefSeq" id="WP_147846231.1">
    <property type="nucleotide sequence ID" value="NZ_VDUZ01000006.1"/>
</dbReference>
<name>A0A5C8PRF6_9HYPH</name>
<dbReference type="PANTHER" id="PTHR48207:SF4">
    <property type="entry name" value="BLL6097 PROTEIN"/>
    <property type="match status" value="1"/>
</dbReference>
<comment type="caution">
    <text evidence="2">The sequence shown here is derived from an EMBL/GenBank/DDBJ whole genome shotgun (WGS) entry which is preliminary data.</text>
</comment>
<reference evidence="2 3" key="1">
    <citation type="submission" date="2019-06" db="EMBL/GenBank/DDBJ databases">
        <title>New taxonomy in bacterial strain CC-CFT640, isolated from vineyard.</title>
        <authorList>
            <person name="Lin S.-Y."/>
            <person name="Tsai C.-F."/>
            <person name="Young C.-C."/>
        </authorList>
    </citation>
    <scope>NUCLEOTIDE SEQUENCE [LARGE SCALE GENOMIC DNA]</scope>
    <source>
        <strain evidence="2 3">CC-CFT640</strain>
    </source>
</reference>
<sequence>MLPLQGITVLDLTQVIAGPVAGQILGDMGADVIKIEPLEGDHFRPQMGGAWVPAMNRNKRGLALDLKSEGGKQVMWRLVQRADVFMEAFVPGVMTRLGFGYEAVSAVNPGIVYLSISGYGQTGPYRNRAGYDPCIQAETGIMEATGHQDGPPARVGAAPVDQGTGTYGALGVALALLARHRTGRGQHIDLALYDVGVQLMSHWITNYGRTGEDPQRMGMSHTLIVPLRTFATQTQPLYVACTNDAFWHKLLEGIGLAKLKADPRFRTNADRVANRAVLEPILEAAFAAQTCEELLTRLIPAGVPCAPVKKVSDMLHDPHAIARQSFVEMAYPGLGKVMAANNPLRLSDVPVAVRRLGPHLGEHTREILREIGYRDGEIDALAKAKAVRLHEDEPATPSP</sequence>
<evidence type="ECO:0000256" key="1">
    <source>
        <dbReference type="ARBA" id="ARBA00022679"/>
    </source>
</evidence>
<dbReference type="PANTHER" id="PTHR48207">
    <property type="entry name" value="SUCCINATE--HYDROXYMETHYLGLUTARATE COA-TRANSFERASE"/>
    <property type="match status" value="1"/>
</dbReference>
<dbReference type="EMBL" id="VDUZ01000006">
    <property type="protein sequence ID" value="TXL78760.1"/>
    <property type="molecule type" value="Genomic_DNA"/>
</dbReference>
<dbReference type="GO" id="GO:0008410">
    <property type="term" value="F:CoA-transferase activity"/>
    <property type="evidence" value="ECO:0007669"/>
    <property type="project" value="TreeGrafter"/>
</dbReference>
<protein>
    <submittedName>
        <fullName evidence="2">CoA transferase</fullName>
    </submittedName>
</protein>
<gene>
    <name evidence="2" type="ORF">FHP25_07130</name>
</gene>
<keyword evidence="1 2" id="KW-0808">Transferase</keyword>
<dbReference type="InterPro" id="IPR023606">
    <property type="entry name" value="CoA-Trfase_III_dom_1_sf"/>
</dbReference>
<proteinExistence type="predicted"/>
<dbReference type="AlphaFoldDB" id="A0A5C8PRF6"/>
<keyword evidence="3" id="KW-1185">Reference proteome</keyword>
<evidence type="ECO:0000313" key="2">
    <source>
        <dbReference type="EMBL" id="TXL78760.1"/>
    </source>
</evidence>
<dbReference type="InterPro" id="IPR050483">
    <property type="entry name" value="CoA-transferase_III_domain"/>
</dbReference>
<dbReference type="InterPro" id="IPR003673">
    <property type="entry name" value="CoA-Trfase_fam_III"/>
</dbReference>
<organism evidence="2 3">
    <name type="scientific">Vineibacter terrae</name>
    <dbReference type="NCBI Taxonomy" id="2586908"/>
    <lineage>
        <taxon>Bacteria</taxon>
        <taxon>Pseudomonadati</taxon>
        <taxon>Pseudomonadota</taxon>
        <taxon>Alphaproteobacteria</taxon>
        <taxon>Hyphomicrobiales</taxon>
        <taxon>Vineibacter</taxon>
    </lineage>
</organism>
<dbReference type="Proteomes" id="UP000321638">
    <property type="component" value="Unassembled WGS sequence"/>
</dbReference>
<dbReference type="SUPFAM" id="SSF89796">
    <property type="entry name" value="CoA-transferase family III (CaiB/BaiF)"/>
    <property type="match status" value="1"/>
</dbReference>
<dbReference type="Gene3D" id="3.40.50.10540">
    <property type="entry name" value="Crotonobetainyl-coa:carnitine coa-transferase, domain 1"/>
    <property type="match status" value="1"/>
</dbReference>
<dbReference type="Pfam" id="PF02515">
    <property type="entry name" value="CoA_transf_3"/>
    <property type="match status" value="1"/>
</dbReference>
<dbReference type="OrthoDB" id="9797653at2"/>
<dbReference type="Gene3D" id="3.30.1540.10">
    <property type="entry name" value="formyl-coa transferase, domain 3"/>
    <property type="match status" value="1"/>
</dbReference>